<evidence type="ECO:0000313" key="2">
    <source>
        <dbReference type="EMBL" id="MFC7308426.1"/>
    </source>
</evidence>
<dbReference type="InterPro" id="IPR002711">
    <property type="entry name" value="HNH"/>
</dbReference>
<dbReference type="GO" id="GO:0004519">
    <property type="term" value="F:endonuclease activity"/>
    <property type="evidence" value="ECO:0007669"/>
    <property type="project" value="UniProtKB-KW"/>
</dbReference>
<proteinExistence type="predicted"/>
<dbReference type="CDD" id="cd00085">
    <property type="entry name" value="HNHc"/>
    <property type="match status" value="1"/>
</dbReference>
<dbReference type="InterPro" id="IPR003615">
    <property type="entry name" value="HNH_nuc"/>
</dbReference>
<dbReference type="Proteomes" id="UP001596523">
    <property type="component" value="Unassembled WGS sequence"/>
</dbReference>
<comment type="caution">
    <text evidence="2">The sequence shown here is derived from an EMBL/GenBank/DDBJ whole genome shotgun (WGS) entry which is preliminary data.</text>
</comment>
<gene>
    <name evidence="2" type="ORF">ACFQVC_29930</name>
</gene>
<evidence type="ECO:0000313" key="3">
    <source>
        <dbReference type="Proteomes" id="UP001596523"/>
    </source>
</evidence>
<protein>
    <submittedName>
        <fullName evidence="2">HNH endonuclease</fullName>
    </submittedName>
</protein>
<dbReference type="Pfam" id="PF01844">
    <property type="entry name" value="HNH"/>
    <property type="match status" value="1"/>
</dbReference>
<name>A0ABW2JQH5_9ACTN</name>
<sequence length="279" mass="31101">MAAIVDHGDRSSADADQRARFGAAREPRVFCTRTADGDFPYEFYGLSPIEGDVVERHGSVTTYATATSLGADELVALVRANSESDAEPMVAIHQQTGALLAYTDRVLWWTKVPGQEHPLVQQTSFEGDDGRRWHWQNEIFRDVDESGKTYDWEAWVCVAEPTPTLWTPAYTARSEKQRRSTRARNSYQARMRGYGTLNAGADQVDPFDIYERAQWICQLCHCAMDSAVEWPDPWSATLDHIRPVAEGGAHTAENLQAAHWVCNIRKGDAWGPGGAQPSS</sequence>
<dbReference type="EMBL" id="JBHTCF010000015">
    <property type="protein sequence ID" value="MFC7308426.1"/>
    <property type="molecule type" value="Genomic_DNA"/>
</dbReference>
<dbReference type="RefSeq" id="WP_381836383.1">
    <property type="nucleotide sequence ID" value="NZ_JBHTCF010000015.1"/>
</dbReference>
<keyword evidence="2" id="KW-0378">Hydrolase</keyword>
<keyword evidence="2" id="KW-0255">Endonuclease</keyword>
<keyword evidence="3" id="KW-1185">Reference proteome</keyword>
<reference evidence="3" key="1">
    <citation type="journal article" date="2019" name="Int. J. Syst. Evol. Microbiol.">
        <title>The Global Catalogue of Microorganisms (GCM) 10K type strain sequencing project: providing services to taxonomists for standard genome sequencing and annotation.</title>
        <authorList>
            <consortium name="The Broad Institute Genomics Platform"/>
            <consortium name="The Broad Institute Genome Sequencing Center for Infectious Disease"/>
            <person name="Wu L."/>
            <person name="Ma J."/>
        </authorList>
    </citation>
    <scope>NUCLEOTIDE SEQUENCE [LARGE SCALE GENOMIC DNA]</scope>
    <source>
        <strain evidence="3">SYNS20</strain>
    </source>
</reference>
<organism evidence="2 3">
    <name type="scientific">Streptomyces monticola</name>
    <dbReference type="NCBI Taxonomy" id="2666263"/>
    <lineage>
        <taxon>Bacteria</taxon>
        <taxon>Bacillati</taxon>
        <taxon>Actinomycetota</taxon>
        <taxon>Actinomycetes</taxon>
        <taxon>Kitasatosporales</taxon>
        <taxon>Streptomycetaceae</taxon>
        <taxon>Streptomyces</taxon>
    </lineage>
</organism>
<evidence type="ECO:0000259" key="1">
    <source>
        <dbReference type="SMART" id="SM00507"/>
    </source>
</evidence>
<dbReference type="Gene3D" id="1.10.30.50">
    <property type="match status" value="1"/>
</dbReference>
<keyword evidence="2" id="KW-0540">Nuclease</keyword>
<accession>A0ABW2JQH5</accession>
<feature type="domain" description="HNH nuclease" evidence="1">
    <location>
        <begin position="206"/>
        <end position="264"/>
    </location>
</feature>
<dbReference type="SMART" id="SM00507">
    <property type="entry name" value="HNHc"/>
    <property type="match status" value="1"/>
</dbReference>